<sequence>MPTISTFYGMLIKMFFDDHSPAHFHVQYAEFKAVIAIESLSVIRGHLPRRAQELVLDWTELHQQELLEDWALCQAKQQPKPIEPLL</sequence>
<name>A0A1C2HWE5_ACITH</name>
<evidence type="ECO:0000313" key="2">
    <source>
        <dbReference type="Proteomes" id="UP000094893"/>
    </source>
</evidence>
<accession>A0A1C2HWE5</accession>
<dbReference type="EMBL" id="LWSA01000314">
    <property type="protein sequence ID" value="OCX68083.1"/>
    <property type="molecule type" value="Genomic_DNA"/>
</dbReference>
<protein>
    <submittedName>
        <fullName evidence="1">Transcriptional regulator</fullName>
    </submittedName>
</protein>
<reference evidence="1 2" key="1">
    <citation type="journal article" date="2016" name="Int. J. Mol. Sci.">
        <title>Comparative genomics of the extreme acidophile Acidithiobacillus thiooxidans reveals intraspecific divergence and niche adaptation.</title>
        <authorList>
            <person name="Zhang X."/>
            <person name="Feng X."/>
            <person name="Tao J."/>
            <person name="Ma L."/>
            <person name="Xiao Y."/>
            <person name="Liang Y."/>
            <person name="Liu X."/>
            <person name="Yin H."/>
        </authorList>
    </citation>
    <scope>NUCLEOTIDE SEQUENCE [LARGE SCALE GENOMIC DNA]</scope>
    <source>
        <strain evidence="1 2">A02</strain>
    </source>
</reference>
<evidence type="ECO:0000313" key="1">
    <source>
        <dbReference type="EMBL" id="OCX68083.1"/>
    </source>
</evidence>
<proteinExistence type="predicted"/>
<gene>
    <name evidence="1" type="ORF">A6P07_18835</name>
</gene>
<dbReference type="AlphaFoldDB" id="A0A1C2HWE5"/>
<dbReference type="RefSeq" id="WP_024895209.1">
    <property type="nucleotide sequence ID" value="NZ_LWRZ01000216.1"/>
</dbReference>
<comment type="caution">
    <text evidence="1">The sequence shown here is derived from an EMBL/GenBank/DDBJ whole genome shotgun (WGS) entry which is preliminary data.</text>
</comment>
<dbReference type="InterPro" id="IPR025427">
    <property type="entry name" value="DUF4160"/>
</dbReference>
<dbReference type="Proteomes" id="UP000094893">
    <property type="component" value="Unassembled WGS sequence"/>
</dbReference>
<organism evidence="1 2">
    <name type="scientific">Acidithiobacillus thiooxidans</name>
    <name type="common">Thiobacillus thiooxidans</name>
    <dbReference type="NCBI Taxonomy" id="930"/>
    <lineage>
        <taxon>Bacteria</taxon>
        <taxon>Pseudomonadati</taxon>
        <taxon>Pseudomonadota</taxon>
        <taxon>Acidithiobacillia</taxon>
        <taxon>Acidithiobacillales</taxon>
        <taxon>Acidithiobacillaceae</taxon>
        <taxon>Acidithiobacillus</taxon>
    </lineage>
</organism>
<dbReference type="Pfam" id="PF13711">
    <property type="entry name" value="DUF4160"/>
    <property type="match status" value="1"/>
</dbReference>